<keyword evidence="2" id="KW-1185">Reference proteome</keyword>
<gene>
    <name evidence="1" type="ORF">VMCG_10551</name>
</gene>
<dbReference type="InterPro" id="IPR029032">
    <property type="entry name" value="AhpD-like"/>
</dbReference>
<protein>
    <recommendedName>
        <fullName evidence="3">Carboxymuconolactone decarboxylase-like domain-containing protein</fullName>
    </recommendedName>
</protein>
<name>A0A423VAI8_9PEZI</name>
<dbReference type="PANTHER" id="PTHR34846:SF11">
    <property type="entry name" value="4-CARBOXYMUCONOLACTONE DECARBOXYLASE FAMILY PROTEIN (AFU_ORTHOLOGUE AFUA_6G11590)"/>
    <property type="match status" value="1"/>
</dbReference>
<dbReference type="EMBL" id="LKEA01000087">
    <property type="protein sequence ID" value="ROV87827.1"/>
    <property type="molecule type" value="Genomic_DNA"/>
</dbReference>
<proteinExistence type="predicted"/>
<sequence>MSRFPPIPEIELSDPQRRAHEGVAQLFSRFPDDLRWKNDEGLIFGPYSPLFYTEDLSDPWFALSIKVMRQERFTLREKELCIFAVLSEYDIPYVNYAHSKIGLWAGFSKDQVQEAIHGHVPHGLDPRESAIYSLAVMLAKLRGPLSDEGFGKAREFLRRDEVVGIVHIVSGYVYVAMLSNVSVAGVPEVGECTSQATKNVKLAGNE</sequence>
<dbReference type="SUPFAM" id="SSF69118">
    <property type="entry name" value="AhpD-like"/>
    <property type="match status" value="1"/>
</dbReference>
<organism evidence="1 2">
    <name type="scientific">Cytospora schulzeri</name>
    <dbReference type="NCBI Taxonomy" id="448051"/>
    <lineage>
        <taxon>Eukaryota</taxon>
        <taxon>Fungi</taxon>
        <taxon>Dikarya</taxon>
        <taxon>Ascomycota</taxon>
        <taxon>Pezizomycotina</taxon>
        <taxon>Sordariomycetes</taxon>
        <taxon>Sordariomycetidae</taxon>
        <taxon>Diaporthales</taxon>
        <taxon>Cytosporaceae</taxon>
        <taxon>Cytospora</taxon>
    </lineage>
</organism>
<accession>A0A423VAI8</accession>
<reference evidence="1 2" key="1">
    <citation type="submission" date="2015-09" db="EMBL/GenBank/DDBJ databases">
        <title>Host preference determinants of Valsa canker pathogens revealed by comparative genomics.</title>
        <authorList>
            <person name="Yin Z."/>
            <person name="Huang L."/>
        </authorList>
    </citation>
    <scope>NUCLEOTIDE SEQUENCE [LARGE SCALE GENOMIC DNA]</scope>
    <source>
        <strain evidence="1 2">03-1</strain>
    </source>
</reference>
<dbReference type="AlphaFoldDB" id="A0A423VAI8"/>
<dbReference type="PANTHER" id="PTHR34846">
    <property type="entry name" value="4-CARBOXYMUCONOLACTONE DECARBOXYLASE FAMILY PROTEIN (AFU_ORTHOLOGUE AFUA_6G11590)"/>
    <property type="match status" value="1"/>
</dbReference>
<dbReference type="STRING" id="356882.A0A423VAI8"/>
<dbReference type="Proteomes" id="UP000283895">
    <property type="component" value="Unassembled WGS sequence"/>
</dbReference>
<evidence type="ECO:0000313" key="1">
    <source>
        <dbReference type="EMBL" id="ROV87827.1"/>
    </source>
</evidence>
<evidence type="ECO:0008006" key="3">
    <source>
        <dbReference type="Google" id="ProtNLM"/>
    </source>
</evidence>
<dbReference type="OrthoDB" id="2567457at2759"/>
<comment type="caution">
    <text evidence="1">The sequence shown here is derived from an EMBL/GenBank/DDBJ whole genome shotgun (WGS) entry which is preliminary data.</text>
</comment>
<dbReference type="Gene3D" id="1.20.1290.10">
    <property type="entry name" value="AhpD-like"/>
    <property type="match status" value="1"/>
</dbReference>
<evidence type="ECO:0000313" key="2">
    <source>
        <dbReference type="Proteomes" id="UP000283895"/>
    </source>
</evidence>